<protein>
    <recommendedName>
        <fullName evidence="6">Ribonuclease VapC</fullName>
        <shortName evidence="6">RNase VapC</shortName>
        <ecNumber evidence="6">3.1.-.-</ecNumber>
    </recommendedName>
    <alternativeName>
        <fullName evidence="6">Toxin VapC</fullName>
    </alternativeName>
</protein>
<dbReference type="RefSeq" id="WP_344060467.1">
    <property type="nucleotide sequence ID" value="NZ_BAAAPN010000002.1"/>
</dbReference>
<keyword evidence="2 6" id="KW-0540">Nuclease</keyword>
<dbReference type="InterPro" id="IPR029060">
    <property type="entry name" value="PIN-like_dom_sf"/>
</dbReference>
<dbReference type="Proteomes" id="UP001501475">
    <property type="component" value="Unassembled WGS sequence"/>
</dbReference>
<dbReference type="EMBL" id="BAAAPN010000002">
    <property type="protein sequence ID" value="GAA1743829.1"/>
    <property type="molecule type" value="Genomic_DNA"/>
</dbReference>
<comment type="function">
    <text evidence="6">Toxic component of a toxin-antitoxin (TA) system. An RNase.</text>
</comment>
<dbReference type="Pfam" id="PF01850">
    <property type="entry name" value="PIN"/>
    <property type="match status" value="1"/>
</dbReference>
<comment type="caution">
    <text evidence="8">The sequence shown here is derived from an EMBL/GenBank/DDBJ whole genome shotgun (WGS) entry which is preliminary data.</text>
</comment>
<dbReference type="HAMAP" id="MF_00265">
    <property type="entry name" value="VapC_Nob1"/>
    <property type="match status" value="1"/>
</dbReference>
<evidence type="ECO:0000313" key="8">
    <source>
        <dbReference type="EMBL" id="GAA1743829.1"/>
    </source>
</evidence>
<keyword evidence="6" id="KW-0800">Toxin</keyword>
<keyword evidence="1 6" id="KW-1277">Toxin-antitoxin system</keyword>
<sequence>MTDVTSAGGAPAATPRLLDVNALLALMWDQHVHHRAVRAAFRALTAFATTPVTESGLIHLLLTPAVVGRDVAAAEAFAALDALRAQDSWHWVPDEASFSDAHVDVRVLGGRRQVTDLHLVDLAARSGCLLATLDAGLPEWLAPNDRRHVELWKPA</sequence>
<keyword evidence="5 6" id="KW-0460">Magnesium</keyword>
<reference evidence="9" key="1">
    <citation type="journal article" date="2019" name="Int. J. Syst. Evol. Microbiol.">
        <title>The Global Catalogue of Microorganisms (GCM) 10K type strain sequencing project: providing services to taxonomists for standard genome sequencing and annotation.</title>
        <authorList>
            <consortium name="The Broad Institute Genomics Platform"/>
            <consortium name="The Broad Institute Genome Sequencing Center for Infectious Disease"/>
            <person name="Wu L."/>
            <person name="Ma J."/>
        </authorList>
    </citation>
    <scope>NUCLEOTIDE SEQUENCE [LARGE SCALE GENOMIC DNA]</scope>
    <source>
        <strain evidence="9">JCM 15591</strain>
    </source>
</reference>
<comment type="similarity">
    <text evidence="6">Belongs to the PINc/VapC protein family.</text>
</comment>
<organism evidence="8 9">
    <name type="scientific">Nostocoides vanveenii</name>
    <dbReference type="NCBI Taxonomy" id="330835"/>
    <lineage>
        <taxon>Bacteria</taxon>
        <taxon>Bacillati</taxon>
        <taxon>Actinomycetota</taxon>
        <taxon>Actinomycetes</taxon>
        <taxon>Micrococcales</taxon>
        <taxon>Intrasporangiaceae</taxon>
        <taxon>Nostocoides</taxon>
    </lineage>
</organism>
<feature type="domain" description="PIN" evidence="7">
    <location>
        <begin position="17"/>
        <end position="137"/>
    </location>
</feature>
<gene>
    <name evidence="6" type="primary">vapC</name>
    <name evidence="8" type="ORF">GCM10009810_00700</name>
</gene>
<feature type="binding site" evidence="6">
    <location>
        <position position="116"/>
    </location>
    <ligand>
        <name>Mg(2+)</name>
        <dbReference type="ChEBI" id="CHEBI:18420"/>
    </ligand>
</feature>
<feature type="binding site" evidence="6">
    <location>
        <position position="19"/>
    </location>
    <ligand>
        <name>Mg(2+)</name>
        <dbReference type="ChEBI" id="CHEBI:18420"/>
    </ligand>
</feature>
<keyword evidence="9" id="KW-1185">Reference proteome</keyword>
<keyword evidence="4 6" id="KW-0378">Hydrolase</keyword>
<name>A0ABP4W082_9MICO</name>
<keyword evidence="3 6" id="KW-0479">Metal-binding</keyword>
<evidence type="ECO:0000256" key="2">
    <source>
        <dbReference type="ARBA" id="ARBA00022722"/>
    </source>
</evidence>
<evidence type="ECO:0000256" key="5">
    <source>
        <dbReference type="ARBA" id="ARBA00022842"/>
    </source>
</evidence>
<evidence type="ECO:0000256" key="3">
    <source>
        <dbReference type="ARBA" id="ARBA00022723"/>
    </source>
</evidence>
<comment type="cofactor">
    <cofactor evidence="6">
        <name>Mg(2+)</name>
        <dbReference type="ChEBI" id="CHEBI:18420"/>
    </cofactor>
</comment>
<evidence type="ECO:0000256" key="6">
    <source>
        <dbReference type="HAMAP-Rule" id="MF_00265"/>
    </source>
</evidence>
<dbReference type="InterPro" id="IPR022907">
    <property type="entry name" value="VapC_family"/>
</dbReference>
<dbReference type="NCBIfam" id="TIGR00028">
    <property type="entry name" value="Mtu_PIN_fam"/>
    <property type="match status" value="1"/>
</dbReference>
<evidence type="ECO:0000256" key="1">
    <source>
        <dbReference type="ARBA" id="ARBA00022649"/>
    </source>
</evidence>
<dbReference type="InterPro" id="IPR006226">
    <property type="entry name" value="Mtu_PIN"/>
</dbReference>
<evidence type="ECO:0000313" key="9">
    <source>
        <dbReference type="Proteomes" id="UP001501475"/>
    </source>
</evidence>
<accession>A0ABP4W082</accession>
<dbReference type="InterPro" id="IPR002716">
    <property type="entry name" value="PIN_dom"/>
</dbReference>
<evidence type="ECO:0000259" key="7">
    <source>
        <dbReference type="Pfam" id="PF01850"/>
    </source>
</evidence>
<dbReference type="SUPFAM" id="SSF88723">
    <property type="entry name" value="PIN domain-like"/>
    <property type="match status" value="1"/>
</dbReference>
<dbReference type="EC" id="3.1.-.-" evidence="6"/>
<evidence type="ECO:0000256" key="4">
    <source>
        <dbReference type="ARBA" id="ARBA00022801"/>
    </source>
</evidence>
<proteinExistence type="inferred from homology"/>